<dbReference type="EMBL" id="JBIAXI010000003">
    <property type="protein sequence ID" value="MFF4772503.1"/>
    <property type="molecule type" value="Genomic_DNA"/>
</dbReference>
<evidence type="ECO:0000313" key="1">
    <source>
        <dbReference type="EMBL" id="MFF4772503.1"/>
    </source>
</evidence>
<protein>
    <submittedName>
        <fullName evidence="1">Uncharacterized protein</fullName>
    </submittedName>
</protein>
<accession>A0ABW6UZM1</accession>
<dbReference type="Proteomes" id="UP001602119">
    <property type="component" value="Unassembled WGS sequence"/>
</dbReference>
<organism evidence="1 2">
    <name type="scientific">Microtetraspora fusca</name>
    <dbReference type="NCBI Taxonomy" id="1997"/>
    <lineage>
        <taxon>Bacteria</taxon>
        <taxon>Bacillati</taxon>
        <taxon>Actinomycetota</taxon>
        <taxon>Actinomycetes</taxon>
        <taxon>Streptosporangiales</taxon>
        <taxon>Streptosporangiaceae</taxon>
        <taxon>Microtetraspora</taxon>
    </lineage>
</organism>
<gene>
    <name evidence="1" type="ORF">ACFY05_06560</name>
</gene>
<reference evidence="1 2" key="1">
    <citation type="submission" date="2024-10" db="EMBL/GenBank/DDBJ databases">
        <title>The Natural Products Discovery Center: Release of the First 8490 Sequenced Strains for Exploring Actinobacteria Biosynthetic Diversity.</title>
        <authorList>
            <person name="Kalkreuter E."/>
            <person name="Kautsar S.A."/>
            <person name="Yang D."/>
            <person name="Bader C.D."/>
            <person name="Teijaro C.N."/>
            <person name="Fluegel L."/>
            <person name="Davis C.M."/>
            <person name="Simpson J.R."/>
            <person name="Lauterbach L."/>
            <person name="Steele A.D."/>
            <person name="Gui C."/>
            <person name="Meng S."/>
            <person name="Li G."/>
            <person name="Viehrig K."/>
            <person name="Ye F."/>
            <person name="Su P."/>
            <person name="Kiefer A.F."/>
            <person name="Nichols A."/>
            <person name="Cepeda A.J."/>
            <person name="Yan W."/>
            <person name="Fan B."/>
            <person name="Jiang Y."/>
            <person name="Adhikari A."/>
            <person name="Zheng C.-J."/>
            <person name="Schuster L."/>
            <person name="Cowan T.M."/>
            <person name="Smanski M.J."/>
            <person name="Chevrette M.G."/>
            <person name="De Carvalho L.P.S."/>
            <person name="Shen B."/>
        </authorList>
    </citation>
    <scope>NUCLEOTIDE SEQUENCE [LARGE SCALE GENOMIC DNA]</scope>
    <source>
        <strain evidence="1 2">NPDC001281</strain>
    </source>
</reference>
<proteinExistence type="predicted"/>
<keyword evidence="2" id="KW-1185">Reference proteome</keyword>
<evidence type="ECO:0000313" key="2">
    <source>
        <dbReference type="Proteomes" id="UP001602119"/>
    </source>
</evidence>
<comment type="caution">
    <text evidence="1">The sequence shown here is derived from an EMBL/GenBank/DDBJ whole genome shotgun (WGS) entry which is preliminary data.</text>
</comment>
<sequence length="69" mass="7105">MCTIATSDNLARQVTVTVTFPPGWKEPSPTLTFPLAQAARFAPSAFSTAERAAASAALGVRAIEAARAA</sequence>
<name>A0ABW6UZM1_MICFU</name>
<dbReference type="RefSeq" id="WP_387340986.1">
    <property type="nucleotide sequence ID" value="NZ_JBIAXI010000003.1"/>
</dbReference>